<name>A0ABT2A8N0_9BURK</name>
<dbReference type="PROSITE" id="PS51257">
    <property type="entry name" value="PROKAR_LIPOPROTEIN"/>
    <property type="match status" value="1"/>
</dbReference>
<dbReference type="InterPro" id="IPR047780">
    <property type="entry name" value="TssQ-like"/>
</dbReference>
<evidence type="ECO:0000313" key="3">
    <source>
        <dbReference type="Proteomes" id="UP001205560"/>
    </source>
</evidence>
<feature type="region of interest" description="Disordered" evidence="1">
    <location>
        <begin position="30"/>
        <end position="83"/>
    </location>
</feature>
<organism evidence="2 3">
    <name type="scientific">Massilia norwichensis</name>
    <dbReference type="NCBI Taxonomy" id="1442366"/>
    <lineage>
        <taxon>Bacteria</taxon>
        <taxon>Pseudomonadati</taxon>
        <taxon>Pseudomonadota</taxon>
        <taxon>Betaproteobacteria</taxon>
        <taxon>Burkholderiales</taxon>
        <taxon>Oxalobacteraceae</taxon>
        <taxon>Telluria group</taxon>
        <taxon>Massilia</taxon>
    </lineage>
</organism>
<comment type="caution">
    <text evidence="2">The sequence shown here is derived from an EMBL/GenBank/DDBJ whole genome shotgun (WGS) entry which is preliminary data.</text>
</comment>
<protein>
    <submittedName>
        <fullName evidence="2">TssQ family T6SS-associated lipoprotein</fullName>
    </submittedName>
</protein>
<dbReference type="NCBIfam" id="NF038027">
    <property type="entry name" value="TssQ_fam"/>
    <property type="match status" value="1"/>
</dbReference>
<evidence type="ECO:0000313" key="2">
    <source>
        <dbReference type="EMBL" id="MCS0590160.1"/>
    </source>
</evidence>
<sequence>MTKQRLHLLALALGGTLFLGGCAEFPIFDQKAPRSPSHPKVSAPRATPAAERDASPPREAASRARDRDGDGVPDNQKESGLREGIRLYNEGDFNGAIRRLSARDVNNGPLATRLMALKYQAFSYCVTSRPAPCRQAFDRALRLDPSFDLAPGEHGHPLWGPVFTKAKQAAGQR</sequence>
<feature type="compositionally biased region" description="Basic and acidic residues" evidence="1">
    <location>
        <begin position="50"/>
        <end position="83"/>
    </location>
</feature>
<accession>A0ABT2A8N0</accession>
<dbReference type="RefSeq" id="WP_258845933.1">
    <property type="nucleotide sequence ID" value="NZ_JANUGX010000014.1"/>
</dbReference>
<keyword evidence="2" id="KW-0449">Lipoprotein</keyword>
<proteinExistence type="predicted"/>
<reference evidence="2 3" key="1">
    <citation type="submission" date="2022-08" db="EMBL/GenBank/DDBJ databases">
        <title>Reclassification of Massilia species as members of the genera Telluria, Duganella, Pseudoduganella, Mokoshia gen. nov. and Zemynaea gen. nov. using orthogonal and non-orthogonal genome-based approaches.</title>
        <authorList>
            <person name="Bowman J.P."/>
        </authorList>
    </citation>
    <scope>NUCLEOTIDE SEQUENCE [LARGE SCALE GENOMIC DNA]</scope>
    <source>
        <strain evidence="2 3">LMG 28164</strain>
    </source>
</reference>
<dbReference type="EMBL" id="JANUGX010000014">
    <property type="protein sequence ID" value="MCS0590160.1"/>
    <property type="molecule type" value="Genomic_DNA"/>
</dbReference>
<evidence type="ECO:0000256" key="1">
    <source>
        <dbReference type="SAM" id="MobiDB-lite"/>
    </source>
</evidence>
<gene>
    <name evidence="2" type="ORF">NX782_13220</name>
</gene>
<dbReference type="Proteomes" id="UP001205560">
    <property type="component" value="Unassembled WGS sequence"/>
</dbReference>
<keyword evidence="3" id="KW-1185">Reference proteome</keyword>